<dbReference type="GO" id="GO:0003677">
    <property type="term" value="F:DNA binding"/>
    <property type="evidence" value="ECO:0007669"/>
    <property type="project" value="InterPro"/>
</dbReference>
<keyword evidence="2" id="KW-1185">Reference proteome</keyword>
<dbReference type="AlphaFoldDB" id="A0A0R1MDW0"/>
<comment type="caution">
    <text evidence="1">The sequence shown here is derived from an EMBL/GenBank/DDBJ whole genome shotgun (WGS) entry which is preliminary data.</text>
</comment>
<protein>
    <submittedName>
        <fullName evidence="1">Phage N-6-adenine-methyltransferase</fullName>
    </submittedName>
</protein>
<dbReference type="GO" id="GO:0032259">
    <property type="term" value="P:methylation"/>
    <property type="evidence" value="ECO:0007669"/>
    <property type="project" value="UniProtKB-KW"/>
</dbReference>
<name>A0A0R1MDW0_9LACO</name>
<dbReference type="GO" id="GO:0009307">
    <property type="term" value="P:DNA restriction-modification system"/>
    <property type="evidence" value="ECO:0007669"/>
    <property type="project" value="InterPro"/>
</dbReference>
<dbReference type="OrthoDB" id="189843at2"/>
<dbReference type="EMBL" id="AZEF01000012">
    <property type="protein sequence ID" value="KRL02507.1"/>
    <property type="molecule type" value="Genomic_DNA"/>
</dbReference>
<sequence length="169" mass="19447">MNNDLMFSTKKNSWETPNQFFEMLNKQHNFNWDLAASNRNAKCSKYYTKHDDSLKQDWSKCEGNLFLNPPYGRELKKWVKKAAETRLSLGQQLVMLIPARTDTSYWHDYIFGKAEIIFLRGRLKFELNGVSKDAAPFPSALVTYEGGKTHGGSRSSLHSTISQVSAFQR</sequence>
<dbReference type="Pfam" id="PF05869">
    <property type="entry name" value="Dam"/>
    <property type="match status" value="1"/>
</dbReference>
<accession>A0A0R1MDW0</accession>
<keyword evidence="1" id="KW-0489">Methyltransferase</keyword>
<dbReference type="Proteomes" id="UP000051621">
    <property type="component" value="Unassembled WGS sequence"/>
</dbReference>
<evidence type="ECO:0000313" key="1">
    <source>
        <dbReference type="EMBL" id="KRL02507.1"/>
    </source>
</evidence>
<dbReference type="NCBIfam" id="TIGR01712">
    <property type="entry name" value="phage_N6A_met"/>
    <property type="match status" value="1"/>
</dbReference>
<dbReference type="InterPro" id="IPR008593">
    <property type="entry name" value="Dam_MeTrfase"/>
</dbReference>
<evidence type="ECO:0000313" key="2">
    <source>
        <dbReference type="Proteomes" id="UP000051621"/>
    </source>
</evidence>
<dbReference type="PATRIC" id="fig|1423731.3.peg.690"/>
<keyword evidence="1" id="KW-0808">Transferase</keyword>
<dbReference type="RefSeq" id="WP_083478725.1">
    <property type="nucleotide sequence ID" value="NZ_AZEF01000012.1"/>
</dbReference>
<dbReference type="GO" id="GO:0009007">
    <property type="term" value="F:site-specific DNA-methyltransferase (adenine-specific) activity"/>
    <property type="evidence" value="ECO:0007669"/>
    <property type="project" value="InterPro"/>
</dbReference>
<proteinExistence type="predicted"/>
<organism evidence="1 2">
    <name type="scientific">Liquorilactobacillus capillatus DSM 19910</name>
    <dbReference type="NCBI Taxonomy" id="1423731"/>
    <lineage>
        <taxon>Bacteria</taxon>
        <taxon>Bacillati</taxon>
        <taxon>Bacillota</taxon>
        <taxon>Bacilli</taxon>
        <taxon>Lactobacillales</taxon>
        <taxon>Lactobacillaceae</taxon>
        <taxon>Liquorilactobacillus</taxon>
    </lineage>
</organism>
<reference evidence="1 2" key="1">
    <citation type="journal article" date="2015" name="Genome Announc.">
        <title>Expanding the biotechnology potential of lactobacilli through comparative genomics of 213 strains and associated genera.</title>
        <authorList>
            <person name="Sun Z."/>
            <person name="Harris H.M."/>
            <person name="McCann A."/>
            <person name="Guo C."/>
            <person name="Argimon S."/>
            <person name="Zhang W."/>
            <person name="Yang X."/>
            <person name="Jeffery I.B."/>
            <person name="Cooney J.C."/>
            <person name="Kagawa T.F."/>
            <person name="Liu W."/>
            <person name="Song Y."/>
            <person name="Salvetti E."/>
            <person name="Wrobel A."/>
            <person name="Rasinkangas P."/>
            <person name="Parkhill J."/>
            <person name="Rea M.C."/>
            <person name="O'Sullivan O."/>
            <person name="Ritari J."/>
            <person name="Douillard F.P."/>
            <person name="Paul Ross R."/>
            <person name="Yang R."/>
            <person name="Briner A.E."/>
            <person name="Felis G.E."/>
            <person name="de Vos W.M."/>
            <person name="Barrangou R."/>
            <person name="Klaenhammer T.R."/>
            <person name="Caufield P.W."/>
            <person name="Cui Y."/>
            <person name="Zhang H."/>
            <person name="O'Toole P.W."/>
        </authorList>
    </citation>
    <scope>NUCLEOTIDE SEQUENCE [LARGE SCALE GENOMIC DNA]</scope>
    <source>
        <strain evidence="1 2">DSM 19910</strain>
    </source>
</reference>
<dbReference type="STRING" id="1423731.FC81_GL000672"/>
<gene>
    <name evidence="1" type="ORF">FC81_GL000672</name>
</gene>